<evidence type="ECO:0000256" key="10">
    <source>
        <dbReference type="ARBA" id="ARBA00052919"/>
    </source>
</evidence>
<keyword evidence="7 15" id="KW-0808">Transferase</keyword>
<dbReference type="CDD" id="cd06223">
    <property type="entry name" value="PRTases_typeI"/>
    <property type="match status" value="1"/>
</dbReference>
<keyword evidence="8" id="KW-0547">Nucleotide-binding</keyword>
<comment type="pathway">
    <text evidence="2">Pyrimidine metabolism; UMP biosynthesis via salvage pathway; UMP from uracil: step 1/1.</text>
</comment>
<dbReference type="GO" id="GO:0044206">
    <property type="term" value="P:UMP salvage"/>
    <property type="evidence" value="ECO:0007669"/>
    <property type="project" value="UniProtKB-UniPathway"/>
</dbReference>
<dbReference type="FunFam" id="3.40.50.2020:FF:000003">
    <property type="entry name" value="Uracil phosphoribosyltransferase"/>
    <property type="match status" value="1"/>
</dbReference>
<keyword evidence="9" id="KW-0342">GTP-binding</keyword>
<comment type="function">
    <text evidence="11">Catalyzes the conversion of uracil and 5-phospho-alpha-D-ribose 1-diphosphate (PRPP) to UMP and diphosphate.</text>
</comment>
<keyword evidence="5" id="KW-0021">Allosteric enzyme</keyword>
<feature type="domain" description="Phosphoribosyltransferase" evidence="14">
    <location>
        <begin position="22"/>
        <end position="225"/>
    </location>
</feature>
<sequence length="225" mass="24712">MFSSTPKAAPHACARFGQRLRVSNHPLVQHMLVRLRDQTTPPAEFRRMVRGITNLLAVEATAHWPTEPTQVTTPLAETIAQALVDQVAIVPILRAGLGMADALLELLPDAQVWHVGLFRDEQTLQPTEYYNKLPRSLACRRVLVVDPMLATGGSAVRTCRLLIERGVDPSAVQFLSLIAAPEGVERLLSEFSDLHLCIAALDERINDVGFIVPGLGDAGDRQFHT</sequence>
<evidence type="ECO:0000256" key="4">
    <source>
        <dbReference type="ARBA" id="ARBA00011894"/>
    </source>
</evidence>
<dbReference type="PANTHER" id="PTHR32315">
    <property type="entry name" value="ADENINE PHOSPHORIBOSYLTRANSFERASE"/>
    <property type="match status" value="1"/>
</dbReference>
<dbReference type="InParanoid" id="E8R6A0"/>
<dbReference type="OrthoDB" id="9781675at2"/>
<dbReference type="NCBIfam" id="TIGR01091">
    <property type="entry name" value="upp"/>
    <property type="match status" value="1"/>
</dbReference>
<dbReference type="GO" id="GO:0005525">
    <property type="term" value="F:GTP binding"/>
    <property type="evidence" value="ECO:0007669"/>
    <property type="project" value="UniProtKB-KW"/>
</dbReference>
<dbReference type="Gene3D" id="3.40.50.2020">
    <property type="match status" value="1"/>
</dbReference>
<evidence type="ECO:0000256" key="3">
    <source>
        <dbReference type="ARBA" id="ARBA00009516"/>
    </source>
</evidence>
<dbReference type="InterPro" id="IPR000836">
    <property type="entry name" value="PRTase_dom"/>
</dbReference>
<comment type="catalytic activity">
    <reaction evidence="10">
        <text>UMP + diphosphate = 5-phospho-alpha-D-ribose 1-diphosphate + uracil</text>
        <dbReference type="Rhea" id="RHEA:13017"/>
        <dbReference type="ChEBI" id="CHEBI:17568"/>
        <dbReference type="ChEBI" id="CHEBI:33019"/>
        <dbReference type="ChEBI" id="CHEBI:57865"/>
        <dbReference type="ChEBI" id="CHEBI:58017"/>
        <dbReference type="EC" id="2.4.2.9"/>
    </reaction>
</comment>
<dbReference type="EMBL" id="CP002353">
    <property type="protein sequence ID" value="ADV61801.1"/>
    <property type="molecule type" value="Genomic_DNA"/>
</dbReference>
<evidence type="ECO:0000313" key="16">
    <source>
        <dbReference type="Proteomes" id="UP000008631"/>
    </source>
</evidence>
<keyword evidence="16" id="KW-1185">Reference proteome</keyword>
<reference evidence="15 16" key="1">
    <citation type="journal article" date="2011" name="Stand. Genomic Sci.">
        <title>Complete genome sequence of Isosphaera pallida type strain (IS1B).</title>
        <authorList>
            <consortium name="US DOE Joint Genome Institute (JGI-PGF)"/>
            <person name="Goker M."/>
            <person name="Cleland D."/>
            <person name="Saunders E."/>
            <person name="Lapidus A."/>
            <person name="Nolan M."/>
            <person name="Lucas S."/>
            <person name="Hammon N."/>
            <person name="Deshpande S."/>
            <person name="Cheng J.F."/>
            <person name="Tapia R."/>
            <person name="Han C."/>
            <person name="Goodwin L."/>
            <person name="Pitluck S."/>
            <person name="Liolios K."/>
            <person name="Pagani I."/>
            <person name="Ivanova N."/>
            <person name="Mavromatis K."/>
            <person name="Pati A."/>
            <person name="Chen A."/>
            <person name="Palaniappan K."/>
            <person name="Land M."/>
            <person name="Hauser L."/>
            <person name="Chang Y.J."/>
            <person name="Jeffries C.D."/>
            <person name="Detter J.C."/>
            <person name="Beck B."/>
            <person name="Woyke T."/>
            <person name="Bristow J."/>
            <person name="Eisen J.A."/>
            <person name="Markowitz V."/>
            <person name="Hugenholtz P."/>
            <person name="Kyrpides N.C."/>
            <person name="Klenk H.P."/>
        </authorList>
    </citation>
    <scope>NUCLEOTIDE SEQUENCE [LARGE SCALE GENOMIC DNA]</scope>
    <source>
        <strain evidence="16">ATCC 43644 / DSM 9630 / IS1B</strain>
    </source>
</reference>
<dbReference type="eggNOG" id="COG0035">
    <property type="taxonomic scope" value="Bacteria"/>
</dbReference>
<evidence type="ECO:0000313" key="15">
    <source>
        <dbReference type="EMBL" id="ADV61801.1"/>
    </source>
</evidence>
<dbReference type="Proteomes" id="UP000008631">
    <property type="component" value="Chromosome"/>
</dbReference>
<dbReference type="RefSeq" id="WP_013564090.1">
    <property type="nucleotide sequence ID" value="NC_014962.1"/>
</dbReference>
<dbReference type="EC" id="2.4.2.9" evidence="4 13"/>
<dbReference type="FunCoup" id="E8R6A0">
    <property type="interactions" value="490"/>
</dbReference>
<proteinExistence type="inferred from homology"/>
<evidence type="ECO:0000256" key="6">
    <source>
        <dbReference type="ARBA" id="ARBA00022676"/>
    </source>
</evidence>
<accession>E8R6A0</accession>
<evidence type="ECO:0000256" key="7">
    <source>
        <dbReference type="ARBA" id="ARBA00022679"/>
    </source>
</evidence>
<dbReference type="AlphaFoldDB" id="E8R6A0"/>
<evidence type="ECO:0000256" key="8">
    <source>
        <dbReference type="ARBA" id="ARBA00022741"/>
    </source>
</evidence>
<dbReference type="HOGENOM" id="CLU_067096_2_3_0"/>
<comment type="similarity">
    <text evidence="3">Belongs to the UPRTase family.</text>
</comment>
<evidence type="ECO:0000256" key="5">
    <source>
        <dbReference type="ARBA" id="ARBA00022533"/>
    </source>
</evidence>
<dbReference type="InterPro" id="IPR005765">
    <property type="entry name" value="UPRT"/>
</dbReference>
<evidence type="ECO:0000256" key="13">
    <source>
        <dbReference type="NCBIfam" id="TIGR01091"/>
    </source>
</evidence>
<dbReference type="PANTHER" id="PTHR32315:SF4">
    <property type="entry name" value="URACIL PHOSPHORIBOSYLTRANSFERASE, CHLOROPLASTIC"/>
    <property type="match status" value="1"/>
</dbReference>
<evidence type="ECO:0000256" key="2">
    <source>
        <dbReference type="ARBA" id="ARBA00005180"/>
    </source>
</evidence>
<evidence type="ECO:0000259" key="14">
    <source>
        <dbReference type="Pfam" id="PF14681"/>
    </source>
</evidence>
<dbReference type="InterPro" id="IPR050054">
    <property type="entry name" value="UPRTase/APRTase"/>
</dbReference>
<dbReference type="STRING" id="575540.Isop_1215"/>
<dbReference type="GO" id="GO:0005737">
    <property type="term" value="C:cytoplasm"/>
    <property type="evidence" value="ECO:0007669"/>
    <property type="project" value="UniProtKB-ARBA"/>
</dbReference>
<organism evidence="15 16">
    <name type="scientific">Isosphaera pallida (strain ATCC 43644 / DSM 9630 / IS1B)</name>
    <dbReference type="NCBI Taxonomy" id="575540"/>
    <lineage>
        <taxon>Bacteria</taxon>
        <taxon>Pseudomonadati</taxon>
        <taxon>Planctomycetota</taxon>
        <taxon>Planctomycetia</taxon>
        <taxon>Isosphaerales</taxon>
        <taxon>Isosphaeraceae</taxon>
        <taxon>Isosphaera</taxon>
    </lineage>
</organism>
<protein>
    <recommendedName>
        <fullName evidence="12 13">Uracil phosphoribosyltransferase</fullName>
        <ecNumber evidence="4 13">2.4.2.9</ecNumber>
    </recommendedName>
</protein>
<dbReference type="NCBIfam" id="NF001097">
    <property type="entry name" value="PRK00129.1"/>
    <property type="match status" value="1"/>
</dbReference>
<evidence type="ECO:0000256" key="1">
    <source>
        <dbReference type="ARBA" id="ARBA00001946"/>
    </source>
</evidence>
<dbReference type="KEGG" id="ipa:Isop_1215"/>
<name>E8R6A0_ISOPI</name>
<dbReference type="GO" id="GO:0006223">
    <property type="term" value="P:uracil salvage"/>
    <property type="evidence" value="ECO:0007669"/>
    <property type="project" value="InterPro"/>
</dbReference>
<evidence type="ECO:0000256" key="12">
    <source>
        <dbReference type="ARBA" id="ARBA00072146"/>
    </source>
</evidence>
<dbReference type="Pfam" id="PF14681">
    <property type="entry name" value="UPRTase"/>
    <property type="match status" value="1"/>
</dbReference>
<dbReference type="GO" id="GO:0004845">
    <property type="term" value="F:uracil phosphoribosyltransferase activity"/>
    <property type="evidence" value="ECO:0007669"/>
    <property type="project" value="UniProtKB-UniRule"/>
</dbReference>
<dbReference type="InterPro" id="IPR029057">
    <property type="entry name" value="PRTase-like"/>
</dbReference>
<dbReference type="SUPFAM" id="SSF53271">
    <property type="entry name" value="PRTase-like"/>
    <property type="match status" value="1"/>
</dbReference>
<evidence type="ECO:0000256" key="9">
    <source>
        <dbReference type="ARBA" id="ARBA00023134"/>
    </source>
</evidence>
<gene>
    <name evidence="15" type="ordered locus">Isop_1215</name>
</gene>
<dbReference type="UniPathway" id="UPA00574">
    <property type="reaction ID" value="UER00636"/>
</dbReference>
<keyword evidence="6 15" id="KW-0328">Glycosyltransferase</keyword>
<comment type="cofactor">
    <cofactor evidence="1">
        <name>Mg(2+)</name>
        <dbReference type="ChEBI" id="CHEBI:18420"/>
    </cofactor>
</comment>
<evidence type="ECO:0000256" key="11">
    <source>
        <dbReference type="ARBA" id="ARBA00056901"/>
    </source>
</evidence>